<keyword evidence="6" id="KW-1185">Reference proteome</keyword>
<dbReference type="GO" id="GO:0016810">
    <property type="term" value="F:hydrolase activity, acting on carbon-nitrogen (but not peptide) bonds"/>
    <property type="evidence" value="ECO:0007669"/>
    <property type="project" value="InterPro"/>
</dbReference>
<dbReference type="GO" id="GO:0046872">
    <property type="term" value="F:metal ion binding"/>
    <property type="evidence" value="ECO:0007669"/>
    <property type="project" value="UniProtKB-KW"/>
</dbReference>
<dbReference type="GO" id="GO:0005975">
    <property type="term" value="P:carbohydrate metabolic process"/>
    <property type="evidence" value="ECO:0007669"/>
    <property type="project" value="InterPro"/>
</dbReference>
<keyword evidence="2" id="KW-0378">Hydrolase</keyword>
<dbReference type="PANTHER" id="PTHR10587:SF133">
    <property type="entry name" value="CHITIN DEACETYLASE 1-RELATED"/>
    <property type="match status" value="1"/>
</dbReference>
<dbReference type="CDD" id="cd10917">
    <property type="entry name" value="CE4_NodB_like_6s_7s"/>
    <property type="match status" value="1"/>
</dbReference>
<dbReference type="PROSITE" id="PS51677">
    <property type="entry name" value="NODB"/>
    <property type="match status" value="1"/>
</dbReference>
<gene>
    <name evidence="5" type="ORF">ICL16_23315</name>
</gene>
<keyword evidence="1" id="KW-0479">Metal-binding</keyword>
<dbReference type="Pfam" id="PF01522">
    <property type="entry name" value="Polysacc_deac_1"/>
    <property type="match status" value="1"/>
</dbReference>
<evidence type="ECO:0000313" key="5">
    <source>
        <dbReference type="EMBL" id="MBD2774913.1"/>
    </source>
</evidence>
<organism evidence="5 6">
    <name type="scientific">Iningainema tapete BLCC-T55</name>
    <dbReference type="NCBI Taxonomy" id="2748662"/>
    <lineage>
        <taxon>Bacteria</taxon>
        <taxon>Bacillati</taxon>
        <taxon>Cyanobacteriota</taxon>
        <taxon>Cyanophyceae</taxon>
        <taxon>Nostocales</taxon>
        <taxon>Scytonemataceae</taxon>
        <taxon>Iningainema tapete</taxon>
    </lineage>
</organism>
<dbReference type="InterPro" id="IPR011330">
    <property type="entry name" value="Glyco_hydro/deAcase_b/a-brl"/>
</dbReference>
<comment type="caution">
    <text evidence="5">The sequence shown here is derived from an EMBL/GenBank/DDBJ whole genome shotgun (WGS) entry which is preliminary data.</text>
</comment>
<evidence type="ECO:0000256" key="1">
    <source>
        <dbReference type="ARBA" id="ARBA00022723"/>
    </source>
</evidence>
<dbReference type="RefSeq" id="WP_190832501.1">
    <property type="nucleotide sequence ID" value="NZ_CAWPPI010000072.1"/>
</dbReference>
<keyword evidence="3" id="KW-1133">Transmembrane helix</keyword>
<evidence type="ECO:0000313" key="6">
    <source>
        <dbReference type="Proteomes" id="UP000629098"/>
    </source>
</evidence>
<dbReference type="SUPFAM" id="SSF88713">
    <property type="entry name" value="Glycoside hydrolase/deacetylase"/>
    <property type="match status" value="1"/>
</dbReference>
<dbReference type="GO" id="GO:0016020">
    <property type="term" value="C:membrane"/>
    <property type="evidence" value="ECO:0007669"/>
    <property type="project" value="TreeGrafter"/>
</dbReference>
<evidence type="ECO:0000256" key="2">
    <source>
        <dbReference type="ARBA" id="ARBA00022801"/>
    </source>
</evidence>
<accession>A0A8J6XX88</accession>
<protein>
    <submittedName>
        <fullName evidence="5">Polysaccharide deacetylase family protein</fullName>
    </submittedName>
</protein>
<dbReference type="PANTHER" id="PTHR10587">
    <property type="entry name" value="GLYCOSYL TRANSFERASE-RELATED"/>
    <property type="match status" value="1"/>
</dbReference>
<evidence type="ECO:0000256" key="3">
    <source>
        <dbReference type="SAM" id="Phobius"/>
    </source>
</evidence>
<keyword evidence="3" id="KW-0472">Membrane</keyword>
<dbReference type="EMBL" id="JACXAE010000072">
    <property type="protein sequence ID" value="MBD2774913.1"/>
    <property type="molecule type" value="Genomic_DNA"/>
</dbReference>
<dbReference type="InterPro" id="IPR050248">
    <property type="entry name" value="Polysacc_deacetylase_ArnD"/>
</dbReference>
<proteinExistence type="predicted"/>
<dbReference type="Gene3D" id="3.20.20.370">
    <property type="entry name" value="Glycoside hydrolase/deacetylase"/>
    <property type="match status" value="1"/>
</dbReference>
<dbReference type="Proteomes" id="UP000629098">
    <property type="component" value="Unassembled WGS sequence"/>
</dbReference>
<feature type="transmembrane region" description="Helical" evidence="3">
    <location>
        <begin position="12"/>
        <end position="32"/>
    </location>
</feature>
<dbReference type="InterPro" id="IPR002509">
    <property type="entry name" value="NODB_dom"/>
</dbReference>
<dbReference type="AlphaFoldDB" id="A0A8J6XX88"/>
<keyword evidence="3" id="KW-0812">Transmembrane</keyword>
<sequence length="304" mass="33914">MENHKSFAWPQGILFALTALCGSLTLGLILPINPNTIEAQTKPSTNPKIIAAQTQTAQRIEKLKAALLTTWQQEAKAKGFGYFLPTRFQGATIVQAKLSKPEKVIALTFDDGPWAGTTAQVLDILKKNNIKGTFFVVGQNLKEHPEVTKRIVTEGHAIGNHTWHHWYHYMNPQAAAFEIERTTDQIYQITGVRTNLFRPPGGKMHNGVADYARNKKYATIMWSSDSIDYSRPGVPRLINNVMRAASPGGIVLLHDGGGNRSNTVQALPEIINKFRKQGYRFVTIPELLEMQDKDDQKAIAARKK</sequence>
<reference evidence="5" key="1">
    <citation type="submission" date="2020-09" db="EMBL/GenBank/DDBJ databases">
        <title>Iningainema tapete sp. nov. (Scytonemataceae, Cyanobacteria) from greenhouses in central Florida (USA) produces two types of nodularin with biosynthetic potential for microcystin-LR and anabaenopeptins.</title>
        <authorList>
            <person name="Berthold D.E."/>
            <person name="Lefler F.W."/>
            <person name="Huang I.-S."/>
            <person name="Abdulla H."/>
            <person name="Zimba P.V."/>
            <person name="Laughinghouse H.D. IV."/>
        </authorList>
    </citation>
    <scope>NUCLEOTIDE SEQUENCE</scope>
    <source>
        <strain evidence="5">BLCCT55</strain>
    </source>
</reference>
<feature type="domain" description="NodB homology" evidence="4">
    <location>
        <begin position="103"/>
        <end position="282"/>
    </location>
</feature>
<name>A0A8J6XX88_9CYAN</name>
<evidence type="ECO:0000259" key="4">
    <source>
        <dbReference type="PROSITE" id="PS51677"/>
    </source>
</evidence>